<evidence type="ECO:0000256" key="3">
    <source>
        <dbReference type="ARBA" id="ARBA00006112"/>
    </source>
</evidence>
<feature type="domain" description="MoaB/Mog" evidence="6">
    <location>
        <begin position="1"/>
        <end position="145"/>
    </location>
</feature>
<comment type="function">
    <text evidence="1">May be involved in the biosynthesis of molybdopterin.</text>
</comment>
<name>A0AA96GH35_9BACT</name>
<evidence type="ECO:0000256" key="2">
    <source>
        <dbReference type="ARBA" id="ARBA00005046"/>
    </source>
</evidence>
<evidence type="ECO:0000256" key="5">
    <source>
        <dbReference type="ARBA" id="ARBA00023150"/>
    </source>
</evidence>
<comment type="pathway">
    <text evidence="2">Cofactor biosynthesis; molybdopterin biosynthesis.</text>
</comment>
<dbReference type="AlphaFoldDB" id="A0AA96GH35"/>
<dbReference type="PANTHER" id="PTHR43232">
    <property type="entry name" value="MOLYBDENUM COFACTOR BIOSYNTHESIS PROTEIN B"/>
    <property type="match status" value="1"/>
</dbReference>
<dbReference type="InterPro" id="IPR012245">
    <property type="entry name" value="MoaB"/>
</dbReference>
<keyword evidence="8" id="KW-1185">Reference proteome</keyword>
<dbReference type="NCBIfam" id="TIGR00177">
    <property type="entry name" value="molyb_syn"/>
    <property type="match status" value="1"/>
</dbReference>
<evidence type="ECO:0000313" key="7">
    <source>
        <dbReference type="EMBL" id="WNM60145.1"/>
    </source>
</evidence>
<reference evidence="7 8" key="1">
    <citation type="submission" date="2023-01" db="EMBL/GenBank/DDBJ databases">
        <title>Cultivation and genomic characterization of new, ubiquitous marine nitrite-oxidizing bacteria from the Nitrospirales.</title>
        <authorList>
            <person name="Mueller A.J."/>
            <person name="Daebeler A."/>
            <person name="Herbold C.W."/>
            <person name="Kirkegaard R.H."/>
            <person name="Daims H."/>
        </authorList>
    </citation>
    <scope>NUCLEOTIDE SEQUENCE [LARGE SCALE GENOMIC DNA]</scope>
    <source>
        <strain evidence="7 8">VA</strain>
    </source>
</reference>
<dbReference type="SUPFAM" id="SSF53218">
    <property type="entry name" value="Molybdenum cofactor biosynthesis proteins"/>
    <property type="match status" value="1"/>
</dbReference>
<dbReference type="FunFam" id="3.40.980.10:FF:000006">
    <property type="entry name" value="Molybdenum cofactor biosynthesis protein B"/>
    <property type="match status" value="1"/>
</dbReference>
<dbReference type="PIRSF" id="PIRSF006443">
    <property type="entry name" value="MoaB"/>
    <property type="match status" value="1"/>
</dbReference>
<dbReference type="PANTHER" id="PTHR43232:SF2">
    <property type="entry name" value="MOLYBDENUM COFACTOR BIOSYNTHESIS PROTEIN B"/>
    <property type="match status" value="1"/>
</dbReference>
<dbReference type="Proteomes" id="UP001302719">
    <property type="component" value="Chromosome"/>
</dbReference>
<comment type="similarity">
    <text evidence="3">Belongs to the MoaB/Mog family.</text>
</comment>
<dbReference type="PROSITE" id="PS01078">
    <property type="entry name" value="MOCF_BIOSYNTHESIS_1"/>
    <property type="match status" value="1"/>
</dbReference>
<protein>
    <recommendedName>
        <fullName evidence="4">Molybdenum cofactor biosynthesis protein B</fullName>
    </recommendedName>
</protein>
<gene>
    <name evidence="7" type="ORF">PP769_13650</name>
</gene>
<dbReference type="GO" id="GO:0005829">
    <property type="term" value="C:cytosol"/>
    <property type="evidence" value="ECO:0007669"/>
    <property type="project" value="TreeGrafter"/>
</dbReference>
<dbReference type="Pfam" id="PF00994">
    <property type="entry name" value="MoCF_biosynth"/>
    <property type="match status" value="1"/>
</dbReference>
<dbReference type="InterPro" id="IPR001453">
    <property type="entry name" value="MoaB/Mog_dom"/>
</dbReference>
<sequence>MVLTCSDTRSPDSDTSGKLICHLLEEQGHSISEYRIIKDEPADIKGMLLQASGQEALQVIIINGGTGISRRDSTFEAVDDLLEKRLDGFGELFRYLSYQDIGSSAMLSRATAGTYGKLVVFSIPGSQGAVRLAMEKLILPEMGHIAGELAK</sequence>
<evidence type="ECO:0000259" key="6">
    <source>
        <dbReference type="SMART" id="SM00852"/>
    </source>
</evidence>
<dbReference type="CDD" id="cd00886">
    <property type="entry name" value="MogA_MoaB"/>
    <property type="match status" value="1"/>
</dbReference>
<dbReference type="SMART" id="SM00852">
    <property type="entry name" value="MoCF_biosynth"/>
    <property type="match status" value="1"/>
</dbReference>
<dbReference type="EMBL" id="CP116967">
    <property type="protein sequence ID" value="WNM60145.1"/>
    <property type="molecule type" value="Genomic_DNA"/>
</dbReference>
<organism evidence="7 8">
    <name type="scientific">Candidatus Nitrospira allomarina</name>
    <dbReference type="NCBI Taxonomy" id="3020900"/>
    <lineage>
        <taxon>Bacteria</taxon>
        <taxon>Pseudomonadati</taxon>
        <taxon>Nitrospirota</taxon>
        <taxon>Nitrospiria</taxon>
        <taxon>Nitrospirales</taxon>
        <taxon>Nitrospiraceae</taxon>
        <taxon>Nitrospira</taxon>
    </lineage>
</organism>
<evidence type="ECO:0000313" key="8">
    <source>
        <dbReference type="Proteomes" id="UP001302719"/>
    </source>
</evidence>
<dbReference type="InterPro" id="IPR036425">
    <property type="entry name" value="MoaB/Mog-like_dom_sf"/>
</dbReference>
<dbReference type="GO" id="GO:0006777">
    <property type="term" value="P:Mo-molybdopterin cofactor biosynthetic process"/>
    <property type="evidence" value="ECO:0007669"/>
    <property type="project" value="UniProtKB-KW"/>
</dbReference>
<keyword evidence="5" id="KW-0501">Molybdenum cofactor biosynthesis</keyword>
<evidence type="ECO:0000256" key="4">
    <source>
        <dbReference type="ARBA" id="ARBA00015262"/>
    </source>
</evidence>
<accession>A0AA96GH35</accession>
<dbReference type="Gene3D" id="3.40.980.10">
    <property type="entry name" value="MoaB/Mog-like domain"/>
    <property type="match status" value="1"/>
</dbReference>
<evidence type="ECO:0000256" key="1">
    <source>
        <dbReference type="ARBA" id="ARBA00003487"/>
    </source>
</evidence>
<dbReference type="InterPro" id="IPR008284">
    <property type="entry name" value="MoCF_biosynth_CS"/>
</dbReference>
<dbReference type="KEGG" id="nall:PP769_13650"/>
<proteinExistence type="inferred from homology"/>